<protein>
    <submittedName>
        <fullName evidence="6">Ergothioneine biosynthesis protein EgtB</fullName>
    </submittedName>
</protein>
<dbReference type="Pfam" id="PF12867">
    <property type="entry name" value="DinB_2"/>
    <property type="match status" value="1"/>
</dbReference>
<dbReference type="Proteomes" id="UP000321638">
    <property type="component" value="Unassembled WGS sequence"/>
</dbReference>
<sequence>MDNRQAHRPTSEASATELVSQLREARHRTRCLTEDLSSGELMGPRLDIVNPALWEIGHVGWFHEYWTLRHAAGQAPLIARGDSLWDSSAVPHATRWQLDLPDRAGTFAYLAEVLARQEALLGRGVDDDARYFYELALRHEDMHVEALTYTRQTLAFDPPDGLGTGGQPPAGAGGLDGDAAIPGGAWRLGSTSGDGFIFDNEKWAHETVLAPFRIARAPVTNAQFAAFIAEDGYRAREFWSDAGWAWRERRRAERPVYWDPPRDGTLTARRYRASAPLAPDAPVIFVSWFEAEAWCRWAGRRLPTEAEWEAAAVGVPDASGARLADSRRRWPWGDAPPAPSRANLDFASDGPVDVAALAAGDSAFGCRQMIGNVWEWTASDFLPFAGFEADPYKDYSQPWFGTRKVLRGGAWATSARIARPAYRNFFTPDRNDVLAGFRTCAL</sequence>
<comment type="pathway">
    <text evidence="3">Amino-acid biosynthesis; ergothioneine biosynthesis.</text>
</comment>
<gene>
    <name evidence="6" type="primary">egtB</name>
    <name evidence="6" type="ORF">FHP25_05065</name>
</gene>
<dbReference type="InterPro" id="IPR051043">
    <property type="entry name" value="Sulfatase_Mod_Factor_Kinase"/>
</dbReference>
<dbReference type="PANTHER" id="PTHR23150">
    <property type="entry name" value="SULFATASE MODIFYING FACTOR 1, 2"/>
    <property type="match status" value="1"/>
</dbReference>
<organism evidence="6 7">
    <name type="scientific">Vineibacter terrae</name>
    <dbReference type="NCBI Taxonomy" id="2586908"/>
    <lineage>
        <taxon>Bacteria</taxon>
        <taxon>Pseudomonadati</taxon>
        <taxon>Pseudomonadota</taxon>
        <taxon>Alphaproteobacteria</taxon>
        <taxon>Hyphomicrobiales</taxon>
        <taxon>Vineibacter</taxon>
    </lineage>
</organism>
<accession>A0A5C8PTJ2</accession>
<dbReference type="NCBIfam" id="TIGR04373">
    <property type="entry name" value="egtB_X_signatur"/>
    <property type="match status" value="1"/>
</dbReference>
<dbReference type="InterPro" id="IPR024775">
    <property type="entry name" value="DinB-like"/>
</dbReference>
<dbReference type="RefSeq" id="WP_147845817.1">
    <property type="nucleotide sequence ID" value="NZ_VDUZ01000004.1"/>
</dbReference>
<dbReference type="InterPro" id="IPR034660">
    <property type="entry name" value="DinB/YfiT-like"/>
</dbReference>
<evidence type="ECO:0000259" key="5">
    <source>
        <dbReference type="Pfam" id="PF12867"/>
    </source>
</evidence>
<evidence type="ECO:0000259" key="4">
    <source>
        <dbReference type="Pfam" id="PF03781"/>
    </source>
</evidence>
<dbReference type="EMBL" id="VDUZ01000004">
    <property type="protein sequence ID" value="TXL80402.1"/>
    <property type="molecule type" value="Genomic_DNA"/>
</dbReference>
<dbReference type="NCBIfam" id="NF041186">
    <property type="entry name" value="SenA"/>
    <property type="match status" value="1"/>
</dbReference>
<evidence type="ECO:0000256" key="1">
    <source>
        <dbReference type="ARBA" id="ARBA00023002"/>
    </source>
</evidence>
<dbReference type="InterPro" id="IPR016187">
    <property type="entry name" value="CTDL_fold"/>
</dbReference>
<comment type="caution">
    <text evidence="6">The sequence shown here is derived from an EMBL/GenBank/DDBJ whole genome shotgun (WGS) entry which is preliminary data.</text>
</comment>
<keyword evidence="7" id="KW-1185">Reference proteome</keyword>
<dbReference type="OrthoDB" id="9768004at2"/>
<evidence type="ECO:0000256" key="3">
    <source>
        <dbReference type="ARBA" id="ARBA00037882"/>
    </source>
</evidence>
<dbReference type="InterPro" id="IPR030809">
    <property type="entry name" value="EgtB_signatur"/>
</dbReference>
<dbReference type="Gene3D" id="3.90.1580.10">
    <property type="entry name" value="paralog of FGE (formylglycine-generating enzyme)"/>
    <property type="match status" value="1"/>
</dbReference>
<evidence type="ECO:0000256" key="2">
    <source>
        <dbReference type="ARBA" id="ARBA00023004"/>
    </source>
</evidence>
<dbReference type="SUPFAM" id="SSF56436">
    <property type="entry name" value="C-type lectin-like"/>
    <property type="match status" value="1"/>
</dbReference>
<feature type="domain" description="Sulfatase-modifying factor enzyme-like" evidence="4">
    <location>
        <begin position="180"/>
        <end position="439"/>
    </location>
</feature>
<dbReference type="InterPro" id="IPR005532">
    <property type="entry name" value="SUMF_dom"/>
</dbReference>
<evidence type="ECO:0000313" key="7">
    <source>
        <dbReference type="Proteomes" id="UP000321638"/>
    </source>
</evidence>
<feature type="domain" description="DinB-like" evidence="5">
    <location>
        <begin position="21"/>
        <end position="129"/>
    </location>
</feature>
<dbReference type="Pfam" id="PF03781">
    <property type="entry name" value="FGE-sulfatase"/>
    <property type="match status" value="1"/>
</dbReference>
<reference evidence="6 7" key="1">
    <citation type="submission" date="2019-06" db="EMBL/GenBank/DDBJ databases">
        <title>New taxonomy in bacterial strain CC-CFT640, isolated from vineyard.</title>
        <authorList>
            <person name="Lin S.-Y."/>
            <person name="Tsai C.-F."/>
            <person name="Young C.-C."/>
        </authorList>
    </citation>
    <scope>NUCLEOTIDE SEQUENCE [LARGE SCALE GENOMIC DNA]</scope>
    <source>
        <strain evidence="6 7">CC-CFT640</strain>
    </source>
</reference>
<evidence type="ECO:0000313" key="6">
    <source>
        <dbReference type="EMBL" id="TXL80402.1"/>
    </source>
</evidence>
<keyword evidence="1" id="KW-0560">Oxidoreductase</keyword>
<proteinExistence type="predicted"/>
<name>A0A5C8PTJ2_9HYPH</name>
<keyword evidence="2" id="KW-0408">Iron</keyword>
<dbReference type="PANTHER" id="PTHR23150:SF36">
    <property type="entry name" value="HERCYNINE OXYGENASE"/>
    <property type="match status" value="1"/>
</dbReference>
<dbReference type="InterPro" id="IPR042095">
    <property type="entry name" value="SUMF_sf"/>
</dbReference>
<dbReference type="AlphaFoldDB" id="A0A5C8PTJ2"/>
<dbReference type="SUPFAM" id="SSF109854">
    <property type="entry name" value="DinB/YfiT-like putative metalloenzymes"/>
    <property type="match status" value="1"/>
</dbReference>